<gene>
    <name evidence="3" type="ORF">JK361_17860</name>
</gene>
<evidence type="ECO:0000259" key="2">
    <source>
        <dbReference type="Pfam" id="PF00144"/>
    </source>
</evidence>
<proteinExistence type="predicted"/>
<feature type="region of interest" description="Disordered" evidence="1">
    <location>
        <begin position="1"/>
        <end position="62"/>
    </location>
</feature>
<evidence type="ECO:0000256" key="1">
    <source>
        <dbReference type="SAM" id="MobiDB-lite"/>
    </source>
</evidence>
<dbReference type="InterPro" id="IPR001466">
    <property type="entry name" value="Beta-lactam-related"/>
</dbReference>
<dbReference type="Gene3D" id="3.40.710.10">
    <property type="entry name" value="DD-peptidase/beta-lactamase superfamily"/>
    <property type="match status" value="1"/>
</dbReference>
<evidence type="ECO:0000313" key="4">
    <source>
        <dbReference type="Proteomes" id="UP000621386"/>
    </source>
</evidence>
<dbReference type="SUPFAM" id="SSF56601">
    <property type="entry name" value="beta-lactamase/transpeptidase-like"/>
    <property type="match status" value="1"/>
</dbReference>
<name>A0ABS1P258_9ACTN</name>
<sequence>MSAQETEQAPGTERSPGTEHAPGTERSSGTEHAPGTERSPGTEEAPRTEQAPGTDARIHGHCDPRFAPVREAFEENFRARGELGAAVAVTVAGESVVDLWGGWADPARTRPWERDTVVNVWSTTKGPVALCAHILADRGLLDFDAPVAAYWPEFAAEGKEKVLVRHLLSHRAGLSGLREPHSLEELYDWDATTARLAATAPWWEPGTRSGYHALTYGFLVGEVVRRVSGLRPGAFLEREVTGPLGIDFTVGLPGRDSGRAAELVRPRTASAAEEAAFFRRLPPVTLAALANPAVGAAQANSAGWRAAEIPAVNGHGTARAVAALYGVFAGRGTYGGRRILSPEAAERAREGQGSCRDLVLGAAFEGETEIGLGLWLSGPQGAYGPNPRAFGHDGFGGSCGLADPEAGVSLGYVMNRMGPHIADDPRKAALVDALYRAL</sequence>
<dbReference type="InterPro" id="IPR012338">
    <property type="entry name" value="Beta-lactam/transpept-like"/>
</dbReference>
<keyword evidence="4" id="KW-1185">Reference proteome</keyword>
<accession>A0ABS1P258</accession>
<protein>
    <submittedName>
        <fullName evidence="3">Beta-lactamase family protein</fullName>
    </submittedName>
</protein>
<dbReference type="PANTHER" id="PTHR43319">
    <property type="entry name" value="BETA-LACTAMASE-RELATED"/>
    <property type="match status" value="1"/>
</dbReference>
<comment type="caution">
    <text evidence="3">The sequence shown here is derived from an EMBL/GenBank/DDBJ whole genome shotgun (WGS) entry which is preliminary data.</text>
</comment>
<dbReference type="Proteomes" id="UP000621386">
    <property type="component" value="Unassembled WGS sequence"/>
</dbReference>
<organism evidence="3 4">
    <name type="scientific">Streptomyces musisoli</name>
    <dbReference type="NCBI Taxonomy" id="2802280"/>
    <lineage>
        <taxon>Bacteria</taxon>
        <taxon>Bacillati</taxon>
        <taxon>Actinomycetota</taxon>
        <taxon>Actinomycetes</taxon>
        <taxon>Kitasatosporales</taxon>
        <taxon>Streptomycetaceae</taxon>
        <taxon>Streptomyces</taxon>
    </lineage>
</organism>
<reference evidence="3 4" key="1">
    <citation type="submission" date="2021-01" db="EMBL/GenBank/DDBJ databases">
        <title>WGS of actinomycetes isolated from Thailand.</title>
        <authorList>
            <person name="Thawai C."/>
        </authorList>
    </citation>
    <scope>NUCLEOTIDE SEQUENCE [LARGE SCALE GENOMIC DNA]</scope>
    <source>
        <strain evidence="3 4">CH5-8</strain>
    </source>
</reference>
<evidence type="ECO:0000313" key="3">
    <source>
        <dbReference type="EMBL" id="MBL1106442.1"/>
    </source>
</evidence>
<dbReference type="InterPro" id="IPR052907">
    <property type="entry name" value="Beta-lactamase/esterase"/>
</dbReference>
<dbReference type="RefSeq" id="WP_201818986.1">
    <property type="nucleotide sequence ID" value="NZ_JAERRH010000006.1"/>
</dbReference>
<dbReference type="Pfam" id="PF00144">
    <property type="entry name" value="Beta-lactamase"/>
    <property type="match status" value="1"/>
</dbReference>
<feature type="domain" description="Beta-lactamase-related" evidence="2">
    <location>
        <begin position="74"/>
        <end position="428"/>
    </location>
</feature>
<dbReference type="EMBL" id="JAERRH010000006">
    <property type="protein sequence ID" value="MBL1106442.1"/>
    <property type="molecule type" value="Genomic_DNA"/>
</dbReference>
<dbReference type="PANTHER" id="PTHR43319:SF3">
    <property type="entry name" value="BETA-LACTAMASE-RELATED DOMAIN-CONTAINING PROTEIN"/>
    <property type="match status" value="1"/>
</dbReference>